<proteinExistence type="predicted"/>
<accession>A0A5N6T5R5</accession>
<protein>
    <submittedName>
        <fullName evidence="1">Uncharacterized protein</fullName>
    </submittedName>
</protein>
<evidence type="ECO:0000313" key="2">
    <source>
        <dbReference type="Proteomes" id="UP000325672"/>
    </source>
</evidence>
<reference evidence="1 2" key="1">
    <citation type="submission" date="2019-04" db="EMBL/GenBank/DDBJ databases">
        <title>Friends and foes A comparative genomics study of 23 Aspergillus species from section Flavi.</title>
        <authorList>
            <consortium name="DOE Joint Genome Institute"/>
            <person name="Kjaerbolling I."/>
            <person name="Vesth T."/>
            <person name="Frisvad J.C."/>
            <person name="Nybo J.L."/>
            <person name="Theobald S."/>
            <person name="Kildgaard S."/>
            <person name="Isbrandt T."/>
            <person name="Kuo A."/>
            <person name="Sato A."/>
            <person name="Lyhne E.K."/>
            <person name="Kogle M.E."/>
            <person name="Wiebenga A."/>
            <person name="Kun R.S."/>
            <person name="Lubbers R.J."/>
            <person name="Makela M.R."/>
            <person name="Barry K."/>
            <person name="Chovatia M."/>
            <person name="Clum A."/>
            <person name="Daum C."/>
            <person name="Haridas S."/>
            <person name="He G."/>
            <person name="LaButti K."/>
            <person name="Lipzen A."/>
            <person name="Mondo S."/>
            <person name="Riley R."/>
            <person name="Salamov A."/>
            <person name="Simmons B.A."/>
            <person name="Magnuson J.K."/>
            <person name="Henrissat B."/>
            <person name="Mortensen U.H."/>
            <person name="Larsen T.O."/>
            <person name="Devries R.P."/>
            <person name="Grigoriev I.V."/>
            <person name="Machida M."/>
            <person name="Baker S.E."/>
            <person name="Andersen M.R."/>
        </authorList>
    </citation>
    <scope>NUCLEOTIDE SEQUENCE [LARGE SCALE GENOMIC DNA]</scope>
    <source>
        <strain evidence="1 2">CBS 117625</strain>
    </source>
</reference>
<evidence type="ECO:0000313" key="1">
    <source>
        <dbReference type="EMBL" id="KAE8141664.1"/>
    </source>
</evidence>
<keyword evidence="2" id="KW-1185">Reference proteome</keyword>
<name>A0A5N6T5R5_ASPPS</name>
<dbReference type="Proteomes" id="UP000325672">
    <property type="component" value="Unassembled WGS sequence"/>
</dbReference>
<organism evidence="1 2">
    <name type="scientific">Aspergillus pseudotamarii</name>
    <dbReference type="NCBI Taxonomy" id="132259"/>
    <lineage>
        <taxon>Eukaryota</taxon>
        <taxon>Fungi</taxon>
        <taxon>Dikarya</taxon>
        <taxon>Ascomycota</taxon>
        <taxon>Pezizomycotina</taxon>
        <taxon>Eurotiomycetes</taxon>
        <taxon>Eurotiomycetidae</taxon>
        <taxon>Eurotiales</taxon>
        <taxon>Aspergillaceae</taxon>
        <taxon>Aspergillus</taxon>
        <taxon>Aspergillus subgen. Circumdati</taxon>
    </lineage>
</organism>
<dbReference type="EMBL" id="ML743557">
    <property type="protein sequence ID" value="KAE8141664.1"/>
    <property type="molecule type" value="Genomic_DNA"/>
</dbReference>
<dbReference type="GeneID" id="43637777"/>
<gene>
    <name evidence="1" type="ORF">BDV38DRAFT_237295</name>
</gene>
<dbReference type="RefSeq" id="XP_031917727.1">
    <property type="nucleotide sequence ID" value="XM_032053567.1"/>
</dbReference>
<sequence length="84" mass="9879">MNTSRDIIHIKLVSSYNSITSHHLLGRVPILPPVTFRLQQQAEVYSNRNSKKLQELQLWHHNPGIPSRMVSYGIYPQHRYIRAF</sequence>
<dbReference type="AlphaFoldDB" id="A0A5N6T5R5"/>